<comment type="caution">
    <text evidence="3">The sequence shown here is derived from an EMBL/GenBank/DDBJ whole genome shotgun (WGS) entry which is preliminary data.</text>
</comment>
<dbReference type="InterPro" id="IPR045513">
    <property type="entry name" value="DUF6479"/>
</dbReference>
<organism evidence="3 4">
    <name type="scientific">Streptomyces dioscori</name>
    <dbReference type="NCBI Taxonomy" id="2109333"/>
    <lineage>
        <taxon>Bacteria</taxon>
        <taxon>Bacillati</taxon>
        <taxon>Actinomycetota</taxon>
        <taxon>Actinomycetes</taxon>
        <taxon>Kitasatosporales</taxon>
        <taxon>Streptomycetaceae</taxon>
        <taxon>Streptomyces</taxon>
        <taxon>Streptomyces aurantiacus group</taxon>
    </lineage>
</organism>
<evidence type="ECO:0000256" key="2">
    <source>
        <dbReference type="SAM" id="Phobius"/>
    </source>
</evidence>
<reference evidence="3 4" key="1">
    <citation type="submission" date="2018-03" db="EMBL/GenBank/DDBJ databases">
        <title>Streptomyces dioscori sp. nov., a novel endophytic actinobacterium isolated from bulbil of Dioscorea bulbifera L.</title>
        <authorList>
            <person name="Zhikuan W."/>
        </authorList>
    </citation>
    <scope>NUCLEOTIDE SEQUENCE [LARGE SCALE GENOMIC DNA]</scope>
    <source>
        <strain evidence="3 4">A217</strain>
    </source>
</reference>
<keyword evidence="2" id="KW-0812">Transmembrane</keyword>
<name>A0A2P8Q366_9ACTN</name>
<feature type="compositionally biased region" description="Basic and acidic residues" evidence="1">
    <location>
        <begin position="91"/>
        <end position="102"/>
    </location>
</feature>
<proteinExistence type="predicted"/>
<evidence type="ECO:0000256" key="1">
    <source>
        <dbReference type="SAM" id="MobiDB-lite"/>
    </source>
</evidence>
<feature type="transmembrane region" description="Helical" evidence="2">
    <location>
        <begin position="12"/>
        <end position="36"/>
    </location>
</feature>
<dbReference type="RefSeq" id="WP_107018966.1">
    <property type="nucleotide sequence ID" value="NZ_KZ679047.1"/>
</dbReference>
<evidence type="ECO:0000313" key="3">
    <source>
        <dbReference type="EMBL" id="PSM40645.1"/>
    </source>
</evidence>
<feature type="region of interest" description="Disordered" evidence="1">
    <location>
        <begin position="40"/>
        <end position="120"/>
    </location>
</feature>
<dbReference type="Pfam" id="PF20087">
    <property type="entry name" value="DUF6479"/>
    <property type="match status" value="1"/>
</dbReference>
<keyword evidence="2" id="KW-0472">Membrane</keyword>
<dbReference type="AlphaFoldDB" id="A0A2P8Q366"/>
<keyword evidence="4" id="KW-1185">Reference proteome</keyword>
<feature type="compositionally biased region" description="Gly residues" evidence="1">
    <location>
        <begin position="109"/>
        <end position="120"/>
    </location>
</feature>
<sequence length="120" mass="12630">MDFNPTSLAASGAAVGGIVPFLIGVILVGGLIWAVVWGRRQRARQPAPPRPEEQPRLPDSGPVGPVTERREPDGIAEGQDRLTPHQMGGDSSHRAADQERPTWNDNDSGGFGSGGPGRTS</sequence>
<dbReference type="OrthoDB" id="4330154at2"/>
<evidence type="ECO:0008006" key="5">
    <source>
        <dbReference type="Google" id="ProtNLM"/>
    </source>
</evidence>
<protein>
    <recommendedName>
        <fullName evidence="5">Secreted protein</fullName>
    </recommendedName>
</protein>
<accession>A0A2P8Q366</accession>
<evidence type="ECO:0000313" key="4">
    <source>
        <dbReference type="Proteomes" id="UP000240429"/>
    </source>
</evidence>
<gene>
    <name evidence="3" type="ORF">C6Y14_24440</name>
</gene>
<dbReference type="Proteomes" id="UP000240429">
    <property type="component" value="Unassembled WGS sequence"/>
</dbReference>
<keyword evidence="2" id="KW-1133">Transmembrane helix</keyword>
<feature type="compositionally biased region" description="Basic and acidic residues" evidence="1">
    <location>
        <begin position="67"/>
        <end position="83"/>
    </location>
</feature>
<dbReference type="EMBL" id="PYBJ01000017">
    <property type="protein sequence ID" value="PSM40645.1"/>
    <property type="molecule type" value="Genomic_DNA"/>
</dbReference>